<proteinExistence type="predicted"/>
<evidence type="ECO:0000313" key="2">
    <source>
        <dbReference type="Proteomes" id="UP000790377"/>
    </source>
</evidence>
<gene>
    <name evidence="1" type="ORF">BJ138DRAFT_1129162</name>
</gene>
<evidence type="ECO:0000313" key="1">
    <source>
        <dbReference type="EMBL" id="KAH7907446.1"/>
    </source>
</evidence>
<sequence length="204" mass="22436">MFHIIFWLSLWTAIFPPALCGLYPTKPIQNTVYEAGTPVLTTWVDDKTYPRIDTLDPLEIQLFCDDDTYITTLATGVDPKSLSYQFTIPPNLVYSGSNFTIRFIPNTAGSDLIIYTADFTIAMNSQANSSSASSHSVTSSLASSSSTAIPPTTYTAPPLRPGDIGYVPKSQQQKSAGRRIDIEKVKFRLVFILWPALIGITMAL</sequence>
<organism evidence="1 2">
    <name type="scientific">Hygrophoropsis aurantiaca</name>
    <dbReference type="NCBI Taxonomy" id="72124"/>
    <lineage>
        <taxon>Eukaryota</taxon>
        <taxon>Fungi</taxon>
        <taxon>Dikarya</taxon>
        <taxon>Basidiomycota</taxon>
        <taxon>Agaricomycotina</taxon>
        <taxon>Agaricomycetes</taxon>
        <taxon>Agaricomycetidae</taxon>
        <taxon>Boletales</taxon>
        <taxon>Coniophorineae</taxon>
        <taxon>Hygrophoropsidaceae</taxon>
        <taxon>Hygrophoropsis</taxon>
    </lineage>
</organism>
<dbReference type="Proteomes" id="UP000790377">
    <property type="component" value="Unassembled WGS sequence"/>
</dbReference>
<keyword evidence="2" id="KW-1185">Reference proteome</keyword>
<dbReference type="EMBL" id="MU267904">
    <property type="protein sequence ID" value="KAH7907446.1"/>
    <property type="molecule type" value="Genomic_DNA"/>
</dbReference>
<reference evidence="1" key="1">
    <citation type="journal article" date="2021" name="New Phytol.">
        <title>Evolutionary innovations through gain and loss of genes in the ectomycorrhizal Boletales.</title>
        <authorList>
            <person name="Wu G."/>
            <person name="Miyauchi S."/>
            <person name="Morin E."/>
            <person name="Kuo A."/>
            <person name="Drula E."/>
            <person name="Varga T."/>
            <person name="Kohler A."/>
            <person name="Feng B."/>
            <person name="Cao Y."/>
            <person name="Lipzen A."/>
            <person name="Daum C."/>
            <person name="Hundley H."/>
            <person name="Pangilinan J."/>
            <person name="Johnson J."/>
            <person name="Barry K."/>
            <person name="LaButti K."/>
            <person name="Ng V."/>
            <person name="Ahrendt S."/>
            <person name="Min B."/>
            <person name="Choi I.G."/>
            <person name="Park H."/>
            <person name="Plett J.M."/>
            <person name="Magnuson J."/>
            <person name="Spatafora J.W."/>
            <person name="Nagy L.G."/>
            <person name="Henrissat B."/>
            <person name="Grigoriev I.V."/>
            <person name="Yang Z.L."/>
            <person name="Xu J."/>
            <person name="Martin F.M."/>
        </authorList>
    </citation>
    <scope>NUCLEOTIDE SEQUENCE</scope>
    <source>
        <strain evidence="1">ATCC 28755</strain>
    </source>
</reference>
<accession>A0ACB8A214</accession>
<comment type="caution">
    <text evidence="1">The sequence shown here is derived from an EMBL/GenBank/DDBJ whole genome shotgun (WGS) entry which is preliminary data.</text>
</comment>
<protein>
    <submittedName>
        <fullName evidence="1">Uncharacterized protein</fullName>
    </submittedName>
</protein>
<name>A0ACB8A214_9AGAM</name>